<accession>A0A2K8KRL3</accession>
<dbReference type="Proteomes" id="UP000229757">
    <property type="component" value="Chromosome"/>
</dbReference>
<protein>
    <submittedName>
        <fullName evidence="1">Uncharacterized protein</fullName>
    </submittedName>
</protein>
<proteinExistence type="predicted"/>
<dbReference type="EMBL" id="CP011797">
    <property type="protein sequence ID" value="ATX77367.1"/>
    <property type="molecule type" value="Genomic_DNA"/>
</dbReference>
<evidence type="ECO:0000313" key="2">
    <source>
        <dbReference type="Proteomes" id="UP000229757"/>
    </source>
</evidence>
<gene>
    <name evidence="1" type="ORF">REIFOR_02234</name>
</gene>
<name>A0A2K8KRL3_9GAMM</name>
<evidence type="ECO:0000313" key="1">
    <source>
        <dbReference type="EMBL" id="ATX77367.1"/>
    </source>
</evidence>
<organism evidence="1 2">
    <name type="scientific">Reinekea forsetii</name>
    <dbReference type="NCBI Taxonomy" id="1336806"/>
    <lineage>
        <taxon>Bacteria</taxon>
        <taxon>Pseudomonadati</taxon>
        <taxon>Pseudomonadota</taxon>
        <taxon>Gammaproteobacteria</taxon>
        <taxon>Oceanospirillales</taxon>
        <taxon>Saccharospirillaceae</taxon>
        <taxon>Reinekea</taxon>
    </lineage>
</organism>
<sequence>MFRCKSLCYQYAKSRSSLPSEIFKSHLLFGRPMHPEVDG</sequence>
<dbReference type="AlphaFoldDB" id="A0A2K8KRL3"/>
<dbReference type="KEGG" id="rfo:REIFOR_02234"/>
<keyword evidence="2" id="KW-1185">Reference proteome</keyword>
<reference evidence="1 2" key="1">
    <citation type="journal article" date="2017" name="Environ. Microbiol.">
        <title>Genomic and physiological analyses of 'Reinekea forsetii' reveal a versatile opportunistic lifestyle during spring algae blooms.</title>
        <authorList>
            <person name="Avci B."/>
            <person name="Hahnke R.L."/>
            <person name="Chafee M."/>
            <person name="Fischer T."/>
            <person name="Gruber-Vodicka H."/>
            <person name="Tegetmeyer H.E."/>
            <person name="Harder J."/>
            <person name="Fuchs B.M."/>
            <person name="Amann R.I."/>
            <person name="Teeling H."/>
        </authorList>
    </citation>
    <scope>NUCLEOTIDE SEQUENCE [LARGE SCALE GENOMIC DNA]</scope>
    <source>
        <strain evidence="1 2">Hel1_31_D35</strain>
    </source>
</reference>